<gene>
    <name evidence="2" type="ORF">EL17_23130</name>
</gene>
<accession>A0A074L5X9</accession>
<name>A0A074L5X9_9BACT</name>
<evidence type="ECO:0008006" key="4">
    <source>
        <dbReference type="Google" id="ProtNLM"/>
    </source>
</evidence>
<dbReference type="InterPro" id="IPR025514">
    <property type="entry name" value="DUF4402"/>
</dbReference>
<evidence type="ECO:0000313" key="3">
    <source>
        <dbReference type="Proteomes" id="UP000027821"/>
    </source>
</evidence>
<dbReference type="Proteomes" id="UP000027821">
    <property type="component" value="Unassembled WGS sequence"/>
</dbReference>
<evidence type="ECO:0000313" key="2">
    <source>
        <dbReference type="EMBL" id="KEO75910.1"/>
    </source>
</evidence>
<dbReference type="AlphaFoldDB" id="A0A074L5X9"/>
<dbReference type="eggNOG" id="ENOG50321R4">
    <property type="taxonomic scope" value="Bacteria"/>
</dbReference>
<protein>
    <recommendedName>
        <fullName evidence="4">DUF4402 domain-containing protein</fullName>
    </recommendedName>
</protein>
<dbReference type="RefSeq" id="WP_035068957.1">
    <property type="nucleotide sequence ID" value="NZ_JMIH01000004.1"/>
</dbReference>
<dbReference type="OrthoDB" id="1436810at2"/>
<reference evidence="2 3" key="1">
    <citation type="submission" date="2014-04" db="EMBL/GenBank/DDBJ databases">
        <title>Characterization and application of a salt tolerant electro-active bacterium.</title>
        <authorList>
            <person name="Yang L."/>
            <person name="Wei S."/>
            <person name="Tay Q.X.M."/>
        </authorList>
    </citation>
    <scope>NUCLEOTIDE SEQUENCE [LARGE SCALE GENOMIC DNA]</scope>
    <source>
        <strain evidence="2 3">LY1</strain>
    </source>
</reference>
<comment type="caution">
    <text evidence="2">The sequence shown here is derived from an EMBL/GenBank/DDBJ whole genome shotgun (WGS) entry which is preliminary data.</text>
</comment>
<dbReference type="Pfam" id="PF14352">
    <property type="entry name" value="DUF4402"/>
    <property type="match status" value="1"/>
</dbReference>
<sequence>MKITTKIAVLTFIMGGFAVTVNAQENATATATASAQIIAPIAIEQIADMNFGEIVATTAGGTVVLSAEGIRTEAGVQLPANTGTVSAASFTVTGSEDYAYGVTLPDAGYEIITGEGGENQVMTLTDWTSDTTGVLTGGTETLSVGATLNILPNQAPGAYIGDSPFSVSVVYN</sequence>
<keyword evidence="3" id="KW-1185">Reference proteome</keyword>
<organism evidence="2 3">
    <name type="scientific">Anditalea andensis</name>
    <dbReference type="NCBI Taxonomy" id="1048983"/>
    <lineage>
        <taxon>Bacteria</taxon>
        <taxon>Pseudomonadati</taxon>
        <taxon>Bacteroidota</taxon>
        <taxon>Cytophagia</taxon>
        <taxon>Cytophagales</taxon>
        <taxon>Cytophagaceae</taxon>
        <taxon>Anditalea</taxon>
    </lineage>
</organism>
<feature type="signal peptide" evidence="1">
    <location>
        <begin position="1"/>
        <end position="23"/>
    </location>
</feature>
<evidence type="ECO:0000256" key="1">
    <source>
        <dbReference type="SAM" id="SignalP"/>
    </source>
</evidence>
<proteinExistence type="predicted"/>
<feature type="chain" id="PRO_5001697350" description="DUF4402 domain-containing protein" evidence="1">
    <location>
        <begin position="24"/>
        <end position="172"/>
    </location>
</feature>
<dbReference type="EMBL" id="JMIH01000004">
    <property type="protein sequence ID" value="KEO75910.1"/>
    <property type="molecule type" value="Genomic_DNA"/>
</dbReference>
<keyword evidence="1" id="KW-0732">Signal</keyword>
<dbReference type="STRING" id="1048983.EL17_23130"/>